<evidence type="ECO:0000256" key="2">
    <source>
        <dbReference type="PROSITE-ProRule" id="PRU00335"/>
    </source>
</evidence>
<feature type="compositionally biased region" description="Low complexity" evidence="3">
    <location>
        <begin position="1"/>
        <end position="15"/>
    </location>
</feature>
<dbReference type="PATRIC" id="fig|56193.3.peg.2729"/>
<evidence type="ECO:0000256" key="1">
    <source>
        <dbReference type="ARBA" id="ARBA00023125"/>
    </source>
</evidence>
<dbReference type="Pfam" id="PF00440">
    <property type="entry name" value="TetR_N"/>
    <property type="match status" value="1"/>
</dbReference>
<name>A0A0M3ATZ0_9SPHN</name>
<evidence type="ECO:0000313" key="5">
    <source>
        <dbReference type="EMBL" id="KKW92009.1"/>
    </source>
</evidence>
<gene>
    <name evidence="5" type="ORF">YP76_13110</name>
</gene>
<keyword evidence="6" id="KW-1185">Reference proteome</keyword>
<dbReference type="InterPro" id="IPR009057">
    <property type="entry name" value="Homeodomain-like_sf"/>
</dbReference>
<organism evidence="5 6">
    <name type="scientific">Sphingobium chungbukense</name>
    <dbReference type="NCBI Taxonomy" id="56193"/>
    <lineage>
        <taxon>Bacteria</taxon>
        <taxon>Pseudomonadati</taxon>
        <taxon>Pseudomonadota</taxon>
        <taxon>Alphaproteobacteria</taxon>
        <taxon>Sphingomonadales</taxon>
        <taxon>Sphingomonadaceae</taxon>
        <taxon>Sphingobium</taxon>
    </lineage>
</organism>
<dbReference type="SUPFAM" id="SSF46689">
    <property type="entry name" value="Homeodomain-like"/>
    <property type="match status" value="1"/>
</dbReference>
<evidence type="ECO:0000259" key="4">
    <source>
        <dbReference type="PROSITE" id="PS50977"/>
    </source>
</evidence>
<dbReference type="InterPro" id="IPR036271">
    <property type="entry name" value="Tet_transcr_reg_TetR-rel_C_sf"/>
</dbReference>
<feature type="region of interest" description="Disordered" evidence="3">
    <location>
        <begin position="1"/>
        <end position="29"/>
    </location>
</feature>
<dbReference type="AlphaFoldDB" id="A0A0M3ATZ0"/>
<evidence type="ECO:0000256" key="3">
    <source>
        <dbReference type="SAM" id="MobiDB-lite"/>
    </source>
</evidence>
<feature type="domain" description="HTH tetR-type" evidence="4">
    <location>
        <begin position="26"/>
        <end position="86"/>
    </location>
</feature>
<dbReference type="InterPro" id="IPR041586">
    <property type="entry name" value="PsrA_TetR_C"/>
</dbReference>
<dbReference type="Proteomes" id="UP000033874">
    <property type="component" value="Unassembled WGS sequence"/>
</dbReference>
<feature type="compositionally biased region" description="Basic and acidic residues" evidence="3">
    <location>
        <begin position="19"/>
        <end position="29"/>
    </location>
</feature>
<comment type="caution">
    <text evidence="5">The sequence shown here is derived from an EMBL/GenBank/DDBJ whole genome shotgun (WGS) entry which is preliminary data.</text>
</comment>
<protein>
    <recommendedName>
        <fullName evidence="4">HTH tetR-type domain-containing protein</fullName>
    </recommendedName>
</protein>
<dbReference type="InterPro" id="IPR001647">
    <property type="entry name" value="HTH_TetR"/>
</dbReference>
<dbReference type="STRING" id="56193.YP76_13110"/>
<dbReference type="GO" id="GO:0003700">
    <property type="term" value="F:DNA-binding transcription factor activity"/>
    <property type="evidence" value="ECO:0007669"/>
    <property type="project" value="TreeGrafter"/>
</dbReference>
<proteinExistence type="predicted"/>
<keyword evidence="1 2" id="KW-0238">DNA-binding</keyword>
<dbReference type="PROSITE" id="PS50977">
    <property type="entry name" value="HTH_TETR_2"/>
    <property type="match status" value="1"/>
</dbReference>
<dbReference type="Gene3D" id="1.10.357.10">
    <property type="entry name" value="Tetracycline Repressor, domain 2"/>
    <property type="match status" value="1"/>
</dbReference>
<accession>A0A0M3ATZ0</accession>
<dbReference type="SUPFAM" id="SSF48498">
    <property type="entry name" value="Tetracyclin repressor-like, C-terminal domain"/>
    <property type="match status" value="1"/>
</dbReference>
<sequence length="238" mass="26244">MNKSDSSAAAAANGSRGRGASERGGESSRERFLDAADQLFIREGYDRCTIRAISAAAGTSLAVLSRHWDNKQQLFEEVFKRHFDPIHSAQNARFDALEAKGEPALRAILEAFFSPALAGNIGPLEQRTSHLVYCRALMDPSPEARAIARPLVRATRSRLIRLLRTALPHLDETRFFLAMSTVLGAYIYPQVNGPRLAEIMDVEFGKIDWASAALIIPHFLEAGLRADSAARTPPERQM</sequence>
<dbReference type="Pfam" id="PF17939">
    <property type="entry name" value="TetR_C_30"/>
    <property type="match status" value="1"/>
</dbReference>
<dbReference type="RefSeq" id="WP_046764015.1">
    <property type="nucleotide sequence ID" value="NZ_LBIC01000005.1"/>
</dbReference>
<feature type="DNA-binding region" description="H-T-H motif" evidence="2">
    <location>
        <begin position="49"/>
        <end position="68"/>
    </location>
</feature>
<evidence type="ECO:0000313" key="6">
    <source>
        <dbReference type="Proteomes" id="UP000033874"/>
    </source>
</evidence>
<dbReference type="InterPro" id="IPR050109">
    <property type="entry name" value="HTH-type_TetR-like_transc_reg"/>
</dbReference>
<dbReference type="PANTHER" id="PTHR30055:SF235">
    <property type="entry name" value="TRANSCRIPTIONAL REGULATORY PROTEIN"/>
    <property type="match status" value="1"/>
</dbReference>
<dbReference type="PANTHER" id="PTHR30055">
    <property type="entry name" value="HTH-TYPE TRANSCRIPTIONAL REGULATOR RUTR"/>
    <property type="match status" value="1"/>
</dbReference>
<reference evidence="5 6" key="1">
    <citation type="submission" date="2015-04" db="EMBL/GenBank/DDBJ databases">
        <title>Genome sequence of aromatic hydrocarbons-degrading Sphingobium chungbukense DJ77.</title>
        <authorList>
            <person name="Kim Y.-C."/>
            <person name="Chae J.-C."/>
        </authorList>
    </citation>
    <scope>NUCLEOTIDE SEQUENCE [LARGE SCALE GENOMIC DNA]</scope>
    <source>
        <strain evidence="5 6">DJ77</strain>
    </source>
</reference>
<dbReference type="PRINTS" id="PR00455">
    <property type="entry name" value="HTHTETR"/>
</dbReference>
<dbReference type="GO" id="GO:0000976">
    <property type="term" value="F:transcription cis-regulatory region binding"/>
    <property type="evidence" value="ECO:0007669"/>
    <property type="project" value="TreeGrafter"/>
</dbReference>
<dbReference type="EMBL" id="LBIC01000005">
    <property type="protein sequence ID" value="KKW92009.1"/>
    <property type="molecule type" value="Genomic_DNA"/>
</dbReference>